<feature type="domain" description="Amino acid transporter transmembrane" evidence="6">
    <location>
        <begin position="5"/>
        <end position="374"/>
    </location>
</feature>
<feature type="transmembrane region" description="Helical" evidence="5">
    <location>
        <begin position="7"/>
        <end position="27"/>
    </location>
</feature>
<keyword evidence="3 5" id="KW-1133">Transmembrane helix</keyword>
<accession>A0A2H0PWE7</accession>
<comment type="caution">
    <text evidence="7">The sequence shown here is derived from an EMBL/GenBank/DDBJ whole genome shotgun (WGS) entry which is preliminary data.</text>
</comment>
<dbReference type="Pfam" id="PF01490">
    <property type="entry name" value="Aa_trans"/>
    <property type="match status" value="1"/>
</dbReference>
<comment type="subcellular location">
    <subcellularLocation>
        <location evidence="1">Membrane</location>
        <topology evidence="1">Multi-pass membrane protein</topology>
    </subcellularLocation>
</comment>
<keyword evidence="2 5" id="KW-0812">Transmembrane</keyword>
<dbReference type="Gene3D" id="1.20.1740.10">
    <property type="entry name" value="Amino acid/polyamine transporter I"/>
    <property type="match status" value="1"/>
</dbReference>
<gene>
    <name evidence="7" type="ORF">COV41_01565</name>
</gene>
<dbReference type="GO" id="GO:0015179">
    <property type="term" value="F:L-amino acid transmembrane transporter activity"/>
    <property type="evidence" value="ECO:0007669"/>
    <property type="project" value="TreeGrafter"/>
</dbReference>
<feature type="transmembrane region" description="Helical" evidence="5">
    <location>
        <begin position="119"/>
        <end position="137"/>
    </location>
</feature>
<feature type="transmembrane region" description="Helical" evidence="5">
    <location>
        <begin position="298"/>
        <end position="316"/>
    </location>
</feature>
<keyword evidence="4 5" id="KW-0472">Membrane</keyword>
<reference evidence="7 8" key="1">
    <citation type="submission" date="2017-09" db="EMBL/GenBank/DDBJ databases">
        <title>Depth-based differentiation of microbial function through sediment-hosted aquifers and enrichment of novel symbionts in the deep terrestrial subsurface.</title>
        <authorList>
            <person name="Probst A.J."/>
            <person name="Ladd B."/>
            <person name="Jarett J.K."/>
            <person name="Geller-Mcgrath D.E."/>
            <person name="Sieber C.M."/>
            <person name="Emerson J.B."/>
            <person name="Anantharaman K."/>
            <person name="Thomas B.C."/>
            <person name="Malmstrom R."/>
            <person name="Stieglmeier M."/>
            <person name="Klingl A."/>
            <person name="Woyke T."/>
            <person name="Ryan C.M."/>
            <person name="Banfield J.F."/>
        </authorList>
    </citation>
    <scope>NUCLEOTIDE SEQUENCE [LARGE SCALE GENOMIC DNA]</scope>
    <source>
        <strain evidence="7">CG11_big_fil_rev_8_21_14_0_20_43_10</strain>
    </source>
</reference>
<evidence type="ECO:0000313" key="7">
    <source>
        <dbReference type="EMBL" id="PIR26369.1"/>
    </source>
</evidence>
<sequence length="383" mass="41545">MFGKKIVFWEGVALLVGTIIGAGYLVLPYSVLQAGALPNLFWLVFFGCCVTILHLLYAEIVVATPENHRLPGYVGAYLGKGPELVSIASFIFGIFGGLLVYLLLGGRFLQLLIAPALPIPQQLAVVVFWFALSVLLISKLGVSSKINLGITTVTVSLFAIVSAVSVTRGTFDNFSIPAGHSFFFPYGLVLYALVGSLAIPEIIKLLKKRNQSVSLIRPIGIVGTIIPVIVYALFAFAIFSASGSHTTQEAIEGLRGIVPNWLVWATLFLAFLEIVTSYFTFGISIIETFRKDFSMKKIWATLLAIALPIVLFGIGIDDFVKLIGVLGSVLVTIDSLAIILVYRAIKKQKPEYKPQVVALPQWALIPFALVFLIGGVLGFVYSL</sequence>
<feature type="transmembrane region" description="Helical" evidence="5">
    <location>
        <begin position="322"/>
        <end position="342"/>
    </location>
</feature>
<feature type="transmembrane region" description="Helical" evidence="5">
    <location>
        <begin position="183"/>
        <end position="203"/>
    </location>
</feature>
<dbReference type="Proteomes" id="UP000236846">
    <property type="component" value="Unassembled WGS sequence"/>
</dbReference>
<feature type="transmembrane region" description="Helical" evidence="5">
    <location>
        <begin position="215"/>
        <end position="241"/>
    </location>
</feature>
<name>A0A2H0PWE7_9BACT</name>
<dbReference type="GO" id="GO:0016020">
    <property type="term" value="C:membrane"/>
    <property type="evidence" value="ECO:0007669"/>
    <property type="project" value="UniProtKB-SubCell"/>
</dbReference>
<feature type="transmembrane region" description="Helical" evidence="5">
    <location>
        <begin position="84"/>
        <end position="104"/>
    </location>
</feature>
<feature type="transmembrane region" description="Helical" evidence="5">
    <location>
        <begin position="149"/>
        <end position="171"/>
    </location>
</feature>
<dbReference type="EMBL" id="PCXE01000028">
    <property type="protein sequence ID" value="PIR26369.1"/>
    <property type="molecule type" value="Genomic_DNA"/>
</dbReference>
<evidence type="ECO:0000256" key="5">
    <source>
        <dbReference type="SAM" id="Phobius"/>
    </source>
</evidence>
<evidence type="ECO:0000256" key="2">
    <source>
        <dbReference type="ARBA" id="ARBA00022692"/>
    </source>
</evidence>
<feature type="transmembrane region" description="Helical" evidence="5">
    <location>
        <begin position="39"/>
        <end position="63"/>
    </location>
</feature>
<protein>
    <recommendedName>
        <fullName evidence="6">Amino acid transporter transmembrane domain-containing protein</fullName>
    </recommendedName>
</protein>
<evidence type="ECO:0000256" key="4">
    <source>
        <dbReference type="ARBA" id="ARBA00023136"/>
    </source>
</evidence>
<organism evidence="7 8">
    <name type="scientific">Candidatus Brennerbacteria bacterium CG11_big_fil_rev_8_21_14_0_20_43_10</name>
    <dbReference type="NCBI Taxonomy" id="1974523"/>
    <lineage>
        <taxon>Bacteria</taxon>
        <taxon>Candidatus Brenneribacteriota</taxon>
    </lineage>
</organism>
<dbReference type="AlphaFoldDB" id="A0A2H0PWE7"/>
<evidence type="ECO:0000256" key="1">
    <source>
        <dbReference type="ARBA" id="ARBA00004141"/>
    </source>
</evidence>
<dbReference type="InterPro" id="IPR013057">
    <property type="entry name" value="AA_transpt_TM"/>
</dbReference>
<dbReference type="PANTHER" id="PTHR22950">
    <property type="entry name" value="AMINO ACID TRANSPORTER"/>
    <property type="match status" value="1"/>
</dbReference>
<evidence type="ECO:0000256" key="3">
    <source>
        <dbReference type="ARBA" id="ARBA00022989"/>
    </source>
</evidence>
<evidence type="ECO:0000313" key="8">
    <source>
        <dbReference type="Proteomes" id="UP000236846"/>
    </source>
</evidence>
<feature type="transmembrane region" description="Helical" evidence="5">
    <location>
        <begin position="362"/>
        <end position="381"/>
    </location>
</feature>
<evidence type="ECO:0000259" key="6">
    <source>
        <dbReference type="Pfam" id="PF01490"/>
    </source>
</evidence>
<proteinExistence type="predicted"/>
<feature type="transmembrane region" description="Helical" evidence="5">
    <location>
        <begin position="261"/>
        <end position="286"/>
    </location>
</feature>